<name>A0ABT7SCW2_9CELL</name>
<evidence type="ECO:0000313" key="1">
    <source>
        <dbReference type="EMBL" id="MDM7854031.1"/>
    </source>
</evidence>
<dbReference type="SUPFAM" id="SSF53448">
    <property type="entry name" value="Nucleotide-diphospho-sugar transferases"/>
    <property type="match status" value="1"/>
</dbReference>
<evidence type="ECO:0000313" key="2">
    <source>
        <dbReference type="Proteomes" id="UP001529338"/>
    </source>
</evidence>
<accession>A0ABT7SCW2</accession>
<organism evidence="1 2">
    <name type="scientific">Cellulomonas alba</name>
    <dbReference type="NCBI Taxonomy" id="3053467"/>
    <lineage>
        <taxon>Bacteria</taxon>
        <taxon>Bacillati</taxon>
        <taxon>Actinomycetota</taxon>
        <taxon>Actinomycetes</taxon>
        <taxon>Micrococcales</taxon>
        <taxon>Cellulomonadaceae</taxon>
        <taxon>Cellulomonas</taxon>
    </lineage>
</organism>
<sequence length="697" mass="74435">MTGQSGSGRHGVSVVLTVESADAALAETLADLAAQTLDPARFEVVAVVADDRAAQAVASWRGTVAVPVRTVAVADARSGGRRWGMAAARQRYVTVVEPGERLGPRHLELLLAAARPGAVAVAPVATRTLDGARHARTRATVQLIGWAGGQTTFAELPAAAAHGLGRIVETECARSVPADLAGEPLVAWWAYVIAAGELRVRVVDDVLGATVVEPAGPATAPERVARHLDAIEAVRRLDALVPDAVPALDRVVELEAGAIGALVNGSPEAWRDASSAAEARSIARFPRAELNAGAARDLVIAYAFAPFVDTSATVVARRVAVGGRPVDVVTQDMTGRCAVDPAADLLVDDVVGLRMVVGGPPAWASWRHIEAFTRGAIEQIEAREALAGRYDSVYSRAMWAASHVVGALYKVRHPEVPWVAEFSDPLQFNAEGERRLGPITASAIFDEIEAACAARGVPRTESRNLFEWVEKIAFALADEVVFTNPNQRRFMLERSPVPALVPRVSERSRIAPHPTLPARFYDLEASDYRLDPGTVNLGYFGVFYSVRGIGDLLLALDGLTDEQRARVVVHIFTDKPDDVRPLVAAHPAAASVRVGPYVPYLEFLHLSTRFDWLVVADARVGAIHGVNPYLPSKLSDYRGSGAKIWALYEPGSALSREQVDARSELGDPEAIQLALERVLEPAPDGLAVTPPADRGAR</sequence>
<dbReference type="Proteomes" id="UP001529338">
    <property type="component" value="Unassembled WGS sequence"/>
</dbReference>
<comment type="caution">
    <text evidence="1">The sequence shown here is derived from an EMBL/GenBank/DDBJ whole genome shotgun (WGS) entry which is preliminary data.</text>
</comment>
<dbReference type="InterPro" id="IPR029044">
    <property type="entry name" value="Nucleotide-diphossugar_trans"/>
</dbReference>
<reference evidence="1 2" key="1">
    <citation type="submission" date="2023-06" db="EMBL/GenBank/DDBJ databases">
        <title>Cellulomonas sp. MW4 Whole genome sequence.</title>
        <authorList>
            <person name="Park S."/>
        </authorList>
    </citation>
    <scope>NUCLEOTIDE SEQUENCE [LARGE SCALE GENOMIC DNA]</scope>
    <source>
        <strain evidence="1 2">MW4</strain>
    </source>
</reference>
<dbReference type="SUPFAM" id="SSF53756">
    <property type="entry name" value="UDP-Glycosyltransferase/glycogen phosphorylase"/>
    <property type="match status" value="1"/>
</dbReference>
<protein>
    <recommendedName>
        <fullName evidence="3">Glycosyltransferase 2-like domain-containing protein</fullName>
    </recommendedName>
</protein>
<gene>
    <name evidence="1" type="ORF">QRT04_03730</name>
</gene>
<evidence type="ECO:0008006" key="3">
    <source>
        <dbReference type="Google" id="ProtNLM"/>
    </source>
</evidence>
<proteinExistence type="predicted"/>
<dbReference type="RefSeq" id="WP_289453590.1">
    <property type="nucleotide sequence ID" value="NZ_JAUCGQ010000001.1"/>
</dbReference>
<dbReference type="EMBL" id="JAUCGQ010000001">
    <property type="protein sequence ID" value="MDM7854031.1"/>
    <property type="molecule type" value="Genomic_DNA"/>
</dbReference>
<keyword evidence="2" id="KW-1185">Reference proteome</keyword>